<organism evidence="2 3">
    <name type="scientific">Mycobacteroides salmoniphilum</name>
    <dbReference type="NCBI Taxonomy" id="404941"/>
    <lineage>
        <taxon>Bacteria</taxon>
        <taxon>Bacillati</taxon>
        <taxon>Actinomycetota</taxon>
        <taxon>Actinomycetes</taxon>
        <taxon>Mycobacteriales</taxon>
        <taxon>Mycobacteriaceae</taxon>
        <taxon>Mycobacteroides</taxon>
    </lineage>
</organism>
<dbReference type="Proteomes" id="UP000295117">
    <property type="component" value="Unassembled WGS sequence"/>
</dbReference>
<evidence type="ECO:0000313" key="2">
    <source>
        <dbReference type="EMBL" id="TDZ78335.1"/>
    </source>
</evidence>
<proteinExistence type="predicted"/>
<sequence length="463" mass="49453">MDRFDVIVVGARCAGAPLATMLATQGVRVCVLDKAAFPSEVASTNIFQPNGLDVLRRLGLMDEVMAAGAHPVEKIIVRGTNAALTYCPDPAVSGQIMNIRRITLDAILVRAAARAGADVRTSSPVDGILTEGGRVVGVQTRSGPLYADLVVGADGRHSTVAKAVGAQEYLTVPGGRLPTWAYYEGANPSADLFGGIVGNTAFLGGVSENDSFLLSVCVPTDQAGGFLTDRYVNFDAELPKFPELADAVRGARRAGPLRVLQNWHSYFRTSAGAGWALVGDAGHFKDFTPGQGMSDAFRQAEHLAGRIVAGLDSGGLDSQLRQWWRWRDADALQMYWLASLIGEGYLPTAVIDAALERAADHGYIERMLRVLSREVKPGAALYPWQLPGMGWAVARGLLTQPSQIPLAAKIMFTQARWIGKLAANHPRLPTGARRHRMLPAVARYALTADASSSAAHVDTEITA</sequence>
<comment type="caution">
    <text evidence="2">The sequence shown here is derived from an EMBL/GenBank/DDBJ whole genome shotgun (WGS) entry which is preliminary data.</text>
</comment>
<dbReference type="InterPro" id="IPR036188">
    <property type="entry name" value="FAD/NAD-bd_sf"/>
</dbReference>
<dbReference type="EMBL" id="PECH01000009">
    <property type="protein sequence ID" value="TDZ78335.1"/>
    <property type="molecule type" value="Genomic_DNA"/>
</dbReference>
<gene>
    <name evidence="2" type="primary">tfdB_2</name>
    <name evidence="2" type="ORF">DE4585_04172</name>
</gene>
<dbReference type="AlphaFoldDB" id="A0A4R8RVV3"/>
<feature type="domain" description="FAD-binding" evidence="1">
    <location>
        <begin position="4"/>
        <end position="167"/>
    </location>
</feature>
<dbReference type="GO" id="GO:0018666">
    <property type="term" value="F:2,4-dichlorophenol 6-monooxygenase activity"/>
    <property type="evidence" value="ECO:0007669"/>
    <property type="project" value="UniProtKB-EC"/>
</dbReference>
<dbReference type="InterPro" id="IPR002938">
    <property type="entry name" value="FAD-bd"/>
</dbReference>
<dbReference type="EC" id="1.14.13.20" evidence="2"/>
<dbReference type="RefSeq" id="WP_191989175.1">
    <property type="nucleotide sequence ID" value="NZ_PECH01000009.1"/>
</dbReference>
<evidence type="ECO:0000313" key="3">
    <source>
        <dbReference type="Proteomes" id="UP000295117"/>
    </source>
</evidence>
<protein>
    <submittedName>
        <fullName evidence="2">2,4-dichlorophenol 6-monooxygenase</fullName>
        <ecNumber evidence="2">1.14.13.20</ecNumber>
    </submittedName>
</protein>
<dbReference type="Gene3D" id="3.50.50.60">
    <property type="entry name" value="FAD/NAD(P)-binding domain"/>
    <property type="match status" value="1"/>
</dbReference>
<dbReference type="PRINTS" id="PR00420">
    <property type="entry name" value="RNGMNOXGNASE"/>
</dbReference>
<dbReference type="PANTHER" id="PTHR42685">
    <property type="entry name" value="GERANYLGERANYL DIPHOSPHATE REDUCTASE"/>
    <property type="match status" value="1"/>
</dbReference>
<keyword evidence="2" id="KW-0503">Monooxygenase</keyword>
<reference evidence="2 3" key="1">
    <citation type="journal article" date="2019" name="Sci. Rep.">
        <title>Extended insight into the Mycobacterium chelonae-abscessus complex through whole genome sequencing of Mycobacterium salmoniphilum outbreak and Mycobacterium salmoniphilum-like strains.</title>
        <authorList>
            <person name="Behra P.R.K."/>
            <person name="Das S."/>
            <person name="Pettersson B.M.F."/>
            <person name="Shirreff L."/>
            <person name="DuCote T."/>
            <person name="Jacobsson K.G."/>
            <person name="Ennis D.G."/>
            <person name="Kirsebom L.A."/>
        </authorList>
    </citation>
    <scope>NUCLEOTIDE SEQUENCE [LARGE SCALE GENOMIC DNA]</scope>
    <source>
        <strain evidence="2 3">DE 4585</strain>
    </source>
</reference>
<keyword evidence="2" id="KW-0560">Oxidoreductase</keyword>
<evidence type="ECO:0000259" key="1">
    <source>
        <dbReference type="Pfam" id="PF01494"/>
    </source>
</evidence>
<dbReference type="InterPro" id="IPR050407">
    <property type="entry name" value="Geranylgeranyl_reductase"/>
</dbReference>
<accession>A0A4R8RVV3</accession>
<dbReference type="SUPFAM" id="SSF51905">
    <property type="entry name" value="FAD/NAD(P)-binding domain"/>
    <property type="match status" value="1"/>
</dbReference>
<dbReference type="PANTHER" id="PTHR42685:SF22">
    <property type="entry name" value="CONDITIONED MEDIUM FACTOR RECEPTOR 1"/>
    <property type="match status" value="1"/>
</dbReference>
<dbReference type="Pfam" id="PF01494">
    <property type="entry name" value="FAD_binding_3"/>
    <property type="match status" value="1"/>
</dbReference>
<dbReference type="GO" id="GO:0071949">
    <property type="term" value="F:FAD binding"/>
    <property type="evidence" value="ECO:0007669"/>
    <property type="project" value="InterPro"/>
</dbReference>
<name>A0A4R8RVV3_9MYCO</name>